<dbReference type="SMART" id="SM00220">
    <property type="entry name" value="S_TKc"/>
    <property type="match status" value="1"/>
</dbReference>
<sequence length="1845" mass="193089">MKVVVEVTDLEKIVEQLKDGTELYHCQRDGVGQAVLVMETLADTANSVVYKVLLLNPRTKGSREFVVPELEPEPKALKVFRAKKGVLDADQLSEMKRGMHIADQSPQFLGFQQVGVIGVQEHRGAKSLRPMGCALMELAKSSLQSRLEVTPRGRLFVERLACGMGHTVAGLQCLQKMGVAHLDFKGLNLLCMKNGVVLLADFGTAQDMSEFINSLPQMRRAGERNGVLWCYGTRLFQCPQLGGFDEKKLRNTFMDRIVTSKLQFFKPKEAADTLLACDKWSLGMALAMLATPNYAFVEDAIKHRDGIIKFKGGPDYAKNLQTRFYEVVWEDECNGTPGACIRAGLASAGPALALLVEQVLLLLLRPYCYERATYEEVLSTPLLQLALPCLPEKGNPAQEQLKELLQRAANLPKSPADLERASAAAEAVRLLYVERSADDVRAGQPSPCAPGIMQKPFYQNLRLFTPWRKGTQGTEELQQHQARMQLAPAPSENSVAVHPPTETGAGSNPRHPQGCSSKASSSGGATATSTPDATLTSGAGAASAGGGAGARGVSNYGGGPSGSGGSGRCGSPINLVDPEPDTAAMFAGLKMVFPREGGAGSVDLTPADLARLDDERFLNDNLIDFYLKWVELTPAHSRFYFFNSFFYTKLSGLSSDGGSGCSNGVGSTGGSGGGSRSGSSSGSGSGNESGSAAAKKKMRKGACARRCAKTRDRVKEYTKGVDIFAKDFLLVPIFYKSHWSLAIVCHPGLFAQRMQQMAAQVEQHHEAAAAAAGGDGSAGAGAAAAAAAGGGSGVEAEPVIIHLDSLCGTADGHHTWIIVSDLRCWLKQEFLAQQQQPEQQMPTYPLGQLLPSCKVSVLPKQNNGCDCGLFTLAYVERFVHANPPALSKKAVLDDKVALSAVDPRLMRQDWFHPTVATCMRGHLRHMLLSMMLEQATDKTLPGVAAALADIEMYKQKQELLQEYVQHHQEVHPVCGYVAPAGKKRVRAAGAAAASAGLQPAPAEMMAGAADPGPDRTGQEDDAHCSSAAKRQRRTSRTNSGLAAAAAAGRRGQGTQVRGHHEAAAASGKAATLAGVGNALQQPDNKCVAAGPVEEREVAGAASVSRSQARASARARQGGANGGRTAIAGAANSAGPAGAAAGAAHDRRACTSSAAQAAGAGAAGPSAGDAEAAEAEPAEDADAGLVQEVDNEAAAGTAGAGAEADITQELQNLGRVLWEAVNAQGRFTADQLHHIDVIMSNGRRCGANVKRDTHNNKPDIYVCLNTAGVAAAGVGKRSKDWGGGPGAAGVRKALAKLAARLRGLGMGKGSHRRRAAQRQQRMPWAAWASAAAAAGWCGRVAAAAGIEAMATDWALCCSHLMLQELQDKWRSERLGGGYAAAGGGPDVVDAGMGTDSAICSIVQQEVVDNADQASGTSGNGSPSGPAMGGGNCKVTLRSARSLWAFLSTSAAARPGVAAGGGARHRHQRGCGVGTGPGRSKVTALSDLVTRCGACLARACFQAGTAAATRQGYALRQRRVSLSHCCRRCPTPPLPAASSAGSASWDAQVSTSRDKCRWFLLGSRASTAGLQAHRAVTAGGCAAVDAGASQPDQQRTRGTPPGLAGSSCWEFWLSCNKDSGVEVSSGMHTLSPMFANSLICFQHVGMRSMLCVFLCTTGTACWTTGCWVAPACLLLQCLTTAALVCMWLLLNPPANKSKGWLVTLQVTSHGLRTDGKQHASSWAVTLSTLEARHLVVLSFTTTGQGRWQQHNLSQAAAAADATGGAGNKIRGSHTITTGSFHVGVSLVLWWEEGAPNVATQCSISPGGVREAHHDEDTGKVVVELVMCGLDGVRADDGEGSNVMGSGH</sequence>
<dbReference type="InterPro" id="IPR038765">
    <property type="entry name" value="Papain-like_cys_pep_sf"/>
</dbReference>
<feature type="compositionally biased region" description="Low complexity" evidence="4">
    <location>
        <begin position="514"/>
        <end position="530"/>
    </location>
</feature>
<dbReference type="Gene3D" id="3.40.395.10">
    <property type="entry name" value="Adenoviral Proteinase, Chain A"/>
    <property type="match status" value="1"/>
</dbReference>
<dbReference type="Gene3D" id="1.10.510.10">
    <property type="entry name" value="Transferase(Phosphotransferase) domain 1"/>
    <property type="match status" value="1"/>
</dbReference>
<feature type="region of interest" description="Disordered" evidence="4">
    <location>
        <begin position="472"/>
        <end position="576"/>
    </location>
</feature>
<name>A0ABY8TQM9_TETOB</name>
<evidence type="ECO:0000259" key="5">
    <source>
        <dbReference type="PROSITE" id="PS50011"/>
    </source>
</evidence>
<comment type="similarity">
    <text evidence="1">Belongs to the peptidase C48 family.</text>
</comment>
<evidence type="ECO:0000313" key="8">
    <source>
        <dbReference type="Proteomes" id="UP001244341"/>
    </source>
</evidence>
<gene>
    <name evidence="7" type="ORF">OEZ85_009161</name>
</gene>
<dbReference type="PROSITE" id="PS50600">
    <property type="entry name" value="ULP_PROTEASE"/>
    <property type="match status" value="1"/>
</dbReference>
<dbReference type="InterPro" id="IPR008271">
    <property type="entry name" value="Ser/Thr_kinase_AS"/>
</dbReference>
<evidence type="ECO:0000256" key="1">
    <source>
        <dbReference type="ARBA" id="ARBA00005234"/>
    </source>
</evidence>
<feature type="compositionally biased region" description="Acidic residues" evidence="4">
    <location>
        <begin position="1170"/>
        <end position="1180"/>
    </location>
</feature>
<feature type="compositionally biased region" description="Gly residues" evidence="4">
    <location>
        <begin position="666"/>
        <end position="687"/>
    </location>
</feature>
<feature type="compositionally biased region" description="Basic and acidic residues" evidence="4">
    <location>
        <begin position="1012"/>
        <end position="1023"/>
    </location>
</feature>
<keyword evidence="2" id="KW-0645">Protease</keyword>
<evidence type="ECO:0000259" key="6">
    <source>
        <dbReference type="PROSITE" id="PS50600"/>
    </source>
</evidence>
<feature type="compositionally biased region" description="Low complexity" evidence="4">
    <location>
        <begin position="1158"/>
        <end position="1169"/>
    </location>
</feature>
<evidence type="ECO:0000256" key="2">
    <source>
        <dbReference type="ARBA" id="ARBA00022670"/>
    </source>
</evidence>
<feature type="region of interest" description="Disordered" evidence="4">
    <location>
        <begin position="1158"/>
        <end position="1180"/>
    </location>
</feature>
<dbReference type="PROSITE" id="PS50011">
    <property type="entry name" value="PROTEIN_KINASE_DOM"/>
    <property type="match status" value="1"/>
</dbReference>
<feature type="region of interest" description="Disordered" evidence="4">
    <location>
        <begin position="666"/>
        <end position="697"/>
    </location>
</feature>
<feature type="region of interest" description="Disordered" evidence="4">
    <location>
        <begin position="1098"/>
        <end position="1123"/>
    </location>
</feature>
<dbReference type="PANTHER" id="PTHR47764:SF2">
    <property type="entry name" value="UBIQUITIN-LIKE PROTEASE FAMILY PROFILE DOMAIN-CONTAINING PROTEIN"/>
    <property type="match status" value="1"/>
</dbReference>
<dbReference type="Proteomes" id="UP001244341">
    <property type="component" value="Chromosome 1b"/>
</dbReference>
<dbReference type="SUPFAM" id="SSF54001">
    <property type="entry name" value="Cysteine proteinases"/>
    <property type="match status" value="1"/>
</dbReference>
<dbReference type="Pfam" id="PF02902">
    <property type="entry name" value="Peptidase_C48"/>
    <property type="match status" value="1"/>
</dbReference>
<dbReference type="PANTHER" id="PTHR47764">
    <property type="entry name" value="UBIQUITIN-LIKE-SPECIFIC PROTEASE 2B-RELATED"/>
    <property type="match status" value="1"/>
</dbReference>
<protein>
    <recommendedName>
        <fullName evidence="9">Ubiquitin-like protease family profile domain-containing protein</fullName>
    </recommendedName>
</protein>
<dbReference type="InterPro" id="IPR003653">
    <property type="entry name" value="Peptidase_C48_C"/>
</dbReference>
<keyword evidence="3" id="KW-0378">Hydrolase</keyword>
<organism evidence="7 8">
    <name type="scientific">Tetradesmus obliquus</name>
    <name type="common">Green alga</name>
    <name type="synonym">Acutodesmus obliquus</name>
    <dbReference type="NCBI Taxonomy" id="3088"/>
    <lineage>
        <taxon>Eukaryota</taxon>
        <taxon>Viridiplantae</taxon>
        <taxon>Chlorophyta</taxon>
        <taxon>core chlorophytes</taxon>
        <taxon>Chlorophyceae</taxon>
        <taxon>CS clade</taxon>
        <taxon>Sphaeropleales</taxon>
        <taxon>Scenedesmaceae</taxon>
        <taxon>Tetradesmus</taxon>
    </lineage>
</organism>
<reference evidence="7 8" key="1">
    <citation type="submission" date="2023-05" db="EMBL/GenBank/DDBJ databases">
        <title>A 100% complete, gapless, phased diploid assembly of the Scenedesmus obliquus UTEX 3031 genome.</title>
        <authorList>
            <person name="Biondi T.C."/>
            <person name="Hanschen E.R."/>
            <person name="Kwon T."/>
            <person name="Eng W."/>
            <person name="Kruse C.P.S."/>
            <person name="Koehler S.I."/>
            <person name="Kunde Y."/>
            <person name="Gleasner C.D."/>
            <person name="You Mak K.T."/>
            <person name="Polle J."/>
            <person name="Hovde B.T."/>
            <person name="Starkenburg S.R."/>
        </authorList>
    </citation>
    <scope>NUCLEOTIDE SEQUENCE [LARGE SCALE GENOMIC DNA]</scope>
    <source>
        <strain evidence="7 8">DOE0152z</strain>
    </source>
</reference>
<evidence type="ECO:0000256" key="3">
    <source>
        <dbReference type="ARBA" id="ARBA00022801"/>
    </source>
</evidence>
<accession>A0ABY8TQM9</accession>
<dbReference type="EMBL" id="CP126208">
    <property type="protein sequence ID" value="WIA09783.1"/>
    <property type="molecule type" value="Genomic_DNA"/>
</dbReference>
<evidence type="ECO:0008006" key="9">
    <source>
        <dbReference type="Google" id="ProtNLM"/>
    </source>
</evidence>
<feature type="domain" description="Ubiquitin-like protease family profile" evidence="6">
    <location>
        <begin position="602"/>
        <end position="878"/>
    </location>
</feature>
<dbReference type="SUPFAM" id="SSF56112">
    <property type="entry name" value="Protein kinase-like (PK-like)"/>
    <property type="match status" value="1"/>
</dbReference>
<dbReference type="InterPro" id="IPR011009">
    <property type="entry name" value="Kinase-like_dom_sf"/>
</dbReference>
<evidence type="ECO:0000256" key="4">
    <source>
        <dbReference type="SAM" id="MobiDB-lite"/>
    </source>
</evidence>
<dbReference type="InterPro" id="IPR000719">
    <property type="entry name" value="Prot_kinase_dom"/>
</dbReference>
<evidence type="ECO:0000313" key="7">
    <source>
        <dbReference type="EMBL" id="WIA09783.1"/>
    </source>
</evidence>
<feature type="compositionally biased region" description="Polar residues" evidence="4">
    <location>
        <begin position="472"/>
        <end position="482"/>
    </location>
</feature>
<dbReference type="PROSITE" id="PS00108">
    <property type="entry name" value="PROTEIN_KINASE_ST"/>
    <property type="match status" value="1"/>
</dbReference>
<proteinExistence type="inferred from homology"/>
<feature type="region of interest" description="Disordered" evidence="4">
    <location>
        <begin position="1003"/>
        <end position="1067"/>
    </location>
</feature>
<feature type="compositionally biased region" description="Gly residues" evidence="4">
    <location>
        <begin position="543"/>
        <end position="568"/>
    </location>
</feature>
<keyword evidence="8" id="KW-1185">Reference proteome</keyword>
<feature type="domain" description="Protein kinase" evidence="5">
    <location>
        <begin position="35"/>
        <end position="383"/>
    </location>
</feature>